<dbReference type="InterPro" id="IPR051783">
    <property type="entry name" value="NAD(P)-dependent_oxidoreduct"/>
</dbReference>
<organism evidence="2 3">
    <name type="scientific">candidate division WOR-1 bacterium DG_54_3</name>
    <dbReference type="NCBI Taxonomy" id="1703775"/>
    <lineage>
        <taxon>Bacteria</taxon>
        <taxon>Bacillati</taxon>
        <taxon>Saganbacteria</taxon>
    </lineage>
</organism>
<dbReference type="InterPro" id="IPR036291">
    <property type="entry name" value="NAD(P)-bd_dom_sf"/>
</dbReference>
<dbReference type="GO" id="GO:0006694">
    <property type="term" value="P:steroid biosynthetic process"/>
    <property type="evidence" value="ECO:0007669"/>
    <property type="project" value="InterPro"/>
</dbReference>
<dbReference type="Pfam" id="PF01073">
    <property type="entry name" value="3Beta_HSD"/>
    <property type="match status" value="1"/>
</dbReference>
<protein>
    <recommendedName>
        <fullName evidence="1">3-beta hydroxysteroid dehydrogenase/isomerase domain-containing protein</fullName>
    </recommendedName>
</protein>
<reference evidence="2 3" key="1">
    <citation type="journal article" date="2015" name="Microbiome">
        <title>Genomic resolution of linkages in carbon, nitrogen, and sulfur cycling among widespread estuary sediment bacteria.</title>
        <authorList>
            <person name="Baker B.J."/>
            <person name="Lazar C.S."/>
            <person name="Teske A.P."/>
            <person name="Dick G.J."/>
        </authorList>
    </citation>
    <scope>NUCLEOTIDE SEQUENCE [LARGE SCALE GENOMIC DNA]</scope>
    <source>
        <strain evidence="2">DG_54_3</strain>
    </source>
</reference>
<dbReference type="EMBL" id="LIZX01000027">
    <property type="protein sequence ID" value="KPJ69301.1"/>
    <property type="molecule type" value="Genomic_DNA"/>
</dbReference>
<feature type="domain" description="3-beta hydroxysteroid dehydrogenase/isomerase" evidence="1">
    <location>
        <begin position="4"/>
        <end position="226"/>
    </location>
</feature>
<evidence type="ECO:0000259" key="1">
    <source>
        <dbReference type="Pfam" id="PF01073"/>
    </source>
</evidence>
<evidence type="ECO:0000313" key="3">
    <source>
        <dbReference type="Proteomes" id="UP000051861"/>
    </source>
</evidence>
<evidence type="ECO:0000313" key="2">
    <source>
        <dbReference type="EMBL" id="KPJ69301.1"/>
    </source>
</evidence>
<dbReference type="AlphaFoldDB" id="A0A0S7Y3I9"/>
<comment type="caution">
    <text evidence="2">The sequence shown here is derived from an EMBL/GenBank/DDBJ whole genome shotgun (WGS) entry which is preliminary data.</text>
</comment>
<dbReference type="GO" id="GO:0016616">
    <property type="term" value="F:oxidoreductase activity, acting on the CH-OH group of donors, NAD or NADP as acceptor"/>
    <property type="evidence" value="ECO:0007669"/>
    <property type="project" value="InterPro"/>
</dbReference>
<dbReference type="GO" id="GO:0004029">
    <property type="term" value="F:aldehyde dehydrogenase (NAD+) activity"/>
    <property type="evidence" value="ECO:0007669"/>
    <property type="project" value="TreeGrafter"/>
</dbReference>
<gene>
    <name evidence="2" type="ORF">AMJ44_04170</name>
</gene>
<accession>A0A0S7Y3I9</accession>
<dbReference type="Gene3D" id="3.40.50.720">
    <property type="entry name" value="NAD(P)-binding Rossmann-like Domain"/>
    <property type="match status" value="1"/>
</dbReference>
<dbReference type="Proteomes" id="UP000051861">
    <property type="component" value="Unassembled WGS sequence"/>
</dbReference>
<sequence length="337" mass="38274">MLYLVTGASGYIGGKLVQKMSERGLKTRAFVRKTSNIQKLSELKNVEFFSGDVTDLSSLEQAVKECQVVLHLAACVEDWGGYQKFYEVNYLGTKNILLASLKAKVERFVYLSSVGVLNLSGSGVVREDHPYGNFTSSYCRSKAEAEKLIIKHSHSLPVVIIRPPAVYGPEDFLLAWKATSLARKNLLFVIDRGKGIFPYIYIDNLVEAILLAIQKQQSIGEIFNVTDGTNISAGEFFNHFNHLVGKGDIRISLPYPVAWNLALLLDTFNKLTGKPPLLSWTALEFLTLRCRFDISKVREKLGYEPSVSLEEGMERVKLWWEEEMRRRKEKRRRQKSQ</sequence>
<name>A0A0S7Y3I9_UNCSA</name>
<dbReference type="GO" id="GO:0005737">
    <property type="term" value="C:cytoplasm"/>
    <property type="evidence" value="ECO:0007669"/>
    <property type="project" value="TreeGrafter"/>
</dbReference>
<dbReference type="PANTHER" id="PTHR48079">
    <property type="entry name" value="PROTEIN YEEZ"/>
    <property type="match status" value="1"/>
</dbReference>
<dbReference type="PANTHER" id="PTHR48079:SF6">
    <property type="entry name" value="NAD(P)-BINDING DOMAIN-CONTAINING PROTEIN-RELATED"/>
    <property type="match status" value="1"/>
</dbReference>
<dbReference type="InterPro" id="IPR002225">
    <property type="entry name" value="3Beta_OHSteriod_DH/Estase"/>
</dbReference>
<proteinExistence type="predicted"/>
<dbReference type="SUPFAM" id="SSF51735">
    <property type="entry name" value="NAD(P)-binding Rossmann-fold domains"/>
    <property type="match status" value="1"/>
</dbReference>